<proteinExistence type="predicted"/>
<evidence type="ECO:0000313" key="10">
    <source>
        <dbReference type="Proteomes" id="UP001519287"/>
    </source>
</evidence>
<keyword evidence="2" id="KW-0004">4Fe-4S</keyword>
<organism evidence="9 10">
    <name type="scientific">Paenibacillus eucommiae</name>
    <dbReference type="NCBI Taxonomy" id="1355755"/>
    <lineage>
        <taxon>Bacteria</taxon>
        <taxon>Bacillati</taxon>
        <taxon>Bacillota</taxon>
        <taxon>Bacilli</taxon>
        <taxon>Bacillales</taxon>
        <taxon>Paenibacillaceae</taxon>
        <taxon>Paenibacillus</taxon>
    </lineage>
</organism>
<reference evidence="9 10" key="1">
    <citation type="submission" date="2021-03" db="EMBL/GenBank/DDBJ databases">
        <title>Genomic Encyclopedia of Type Strains, Phase IV (KMG-IV): sequencing the most valuable type-strain genomes for metagenomic binning, comparative biology and taxonomic classification.</title>
        <authorList>
            <person name="Goeker M."/>
        </authorList>
    </citation>
    <scope>NUCLEOTIDE SEQUENCE [LARGE SCALE GENOMIC DNA]</scope>
    <source>
        <strain evidence="9 10">DSM 26048</strain>
    </source>
</reference>
<gene>
    <name evidence="9" type="ORF">J2Z66_006198</name>
</gene>
<keyword evidence="3" id="KW-0949">S-adenosyl-L-methionine</keyword>
<evidence type="ECO:0000313" key="9">
    <source>
        <dbReference type="EMBL" id="MBP1994559.1"/>
    </source>
</evidence>
<dbReference type="Pfam" id="PF04055">
    <property type="entry name" value="Radical_SAM"/>
    <property type="match status" value="1"/>
</dbReference>
<keyword evidence="10" id="KW-1185">Reference proteome</keyword>
<dbReference type="InterPro" id="IPR003739">
    <property type="entry name" value="Lys_aminomutase/Glu_NH3_mut"/>
</dbReference>
<feature type="domain" description="Radical SAM core" evidence="8">
    <location>
        <begin position="85"/>
        <end position="304"/>
    </location>
</feature>
<evidence type="ECO:0000256" key="1">
    <source>
        <dbReference type="ARBA" id="ARBA00001933"/>
    </source>
</evidence>
<dbReference type="InterPro" id="IPR013785">
    <property type="entry name" value="Aldolase_TIM"/>
</dbReference>
<evidence type="ECO:0000256" key="3">
    <source>
        <dbReference type="ARBA" id="ARBA00022691"/>
    </source>
</evidence>
<evidence type="ECO:0000256" key="4">
    <source>
        <dbReference type="ARBA" id="ARBA00022723"/>
    </source>
</evidence>
<name>A0ABS4J708_9BACL</name>
<comment type="caution">
    <text evidence="9">The sequence shown here is derived from an EMBL/GenBank/DDBJ whole genome shotgun (WGS) entry which is preliminary data.</text>
</comment>
<keyword evidence="7" id="KW-0411">Iron-sulfur</keyword>
<dbReference type="SFLD" id="SFLDS00029">
    <property type="entry name" value="Radical_SAM"/>
    <property type="match status" value="1"/>
</dbReference>
<dbReference type="RefSeq" id="WP_209976403.1">
    <property type="nucleotide sequence ID" value="NZ_JAGGLB010000026.1"/>
</dbReference>
<evidence type="ECO:0000259" key="8">
    <source>
        <dbReference type="PROSITE" id="PS51918"/>
    </source>
</evidence>
<protein>
    <submittedName>
        <fullName evidence="9">KamA family protein</fullName>
    </submittedName>
</protein>
<evidence type="ECO:0000256" key="2">
    <source>
        <dbReference type="ARBA" id="ARBA00022485"/>
    </source>
</evidence>
<dbReference type="Gene3D" id="3.20.20.70">
    <property type="entry name" value="Aldolase class I"/>
    <property type="match status" value="1"/>
</dbReference>
<dbReference type="NCBIfam" id="TIGR00238">
    <property type="entry name" value="KamA family radical SAM protein"/>
    <property type="match status" value="1"/>
</dbReference>
<accession>A0ABS4J708</accession>
<evidence type="ECO:0000256" key="6">
    <source>
        <dbReference type="ARBA" id="ARBA00023004"/>
    </source>
</evidence>
<dbReference type="InterPro" id="IPR058240">
    <property type="entry name" value="rSAM_sf"/>
</dbReference>
<keyword evidence="4" id="KW-0479">Metal-binding</keyword>
<dbReference type="PANTHER" id="PTHR30538:SF0">
    <property type="entry name" value="L-LYSINE 2,3-AMINOMUTASE AQ_1632-RELATED"/>
    <property type="match status" value="1"/>
</dbReference>
<dbReference type="SFLD" id="SFLDG01070">
    <property type="entry name" value="PLP-dependent"/>
    <property type="match status" value="1"/>
</dbReference>
<evidence type="ECO:0000256" key="7">
    <source>
        <dbReference type="ARBA" id="ARBA00023014"/>
    </source>
</evidence>
<sequence length="396" mass="45885">MAQPKYITDIDKITNIPEEERKRLKQITEKFVFRVNDYYLQLINWNDPLDPIKKLVIPNEGELEEYGRWDASDEDTNYVVPGCQHKYRTTALLIVSEVCGAYCRYCFRKRLFRNDVKEALMDVEPGLNYIAEHPEINNVLLTGGDSLLLATPKLRMIFERLREIEHVKIIRLGSKMPVFNPMRIYEDEELLETIREFSSPEQRIYVMAHINHPREITPEAKRGFDALHKAGAIVVNQTPVLKGINDDPKVLGELLDKLSWAGVTPYYFFINRPVAGNYEFVLPLEKVYNLVEEAKARTSGLGKRVRLSMSHTSGKIEILAIENGKAYLKYHQSRDNEYGKFMILDCPEDAAWFDDLLGNEVHWVKPDKKTDKVVSVNELPDMPVRKTRKEKIEEPA</sequence>
<dbReference type="EMBL" id="JAGGLB010000026">
    <property type="protein sequence ID" value="MBP1994559.1"/>
    <property type="molecule type" value="Genomic_DNA"/>
</dbReference>
<dbReference type="Proteomes" id="UP001519287">
    <property type="component" value="Unassembled WGS sequence"/>
</dbReference>
<comment type="cofactor">
    <cofactor evidence="1">
        <name>pyridoxal 5'-phosphate</name>
        <dbReference type="ChEBI" id="CHEBI:597326"/>
    </cofactor>
</comment>
<dbReference type="PROSITE" id="PS51918">
    <property type="entry name" value="RADICAL_SAM"/>
    <property type="match status" value="1"/>
</dbReference>
<evidence type="ECO:0000256" key="5">
    <source>
        <dbReference type="ARBA" id="ARBA00022898"/>
    </source>
</evidence>
<dbReference type="InterPro" id="IPR007197">
    <property type="entry name" value="rSAM"/>
</dbReference>
<keyword evidence="5" id="KW-0663">Pyridoxal phosphate</keyword>
<dbReference type="PANTHER" id="PTHR30538">
    <property type="entry name" value="LYSINE 2,3-AMINOMUTASE-RELATED"/>
    <property type="match status" value="1"/>
</dbReference>
<keyword evidence="6" id="KW-0408">Iron</keyword>
<dbReference type="SUPFAM" id="SSF102114">
    <property type="entry name" value="Radical SAM enzymes"/>
    <property type="match status" value="1"/>
</dbReference>